<name>A0A8X6HVG0_TRICU</name>
<comment type="caution">
    <text evidence="1">The sequence shown here is derived from an EMBL/GenBank/DDBJ whole genome shotgun (WGS) entry which is preliminary data.</text>
</comment>
<gene>
    <name evidence="1" type="ORF">TNCT_328231</name>
</gene>
<organism evidence="1 2">
    <name type="scientific">Trichonephila clavata</name>
    <name type="common">Joro spider</name>
    <name type="synonym">Nephila clavata</name>
    <dbReference type="NCBI Taxonomy" id="2740835"/>
    <lineage>
        <taxon>Eukaryota</taxon>
        <taxon>Metazoa</taxon>
        <taxon>Ecdysozoa</taxon>
        <taxon>Arthropoda</taxon>
        <taxon>Chelicerata</taxon>
        <taxon>Arachnida</taxon>
        <taxon>Araneae</taxon>
        <taxon>Araneomorphae</taxon>
        <taxon>Entelegynae</taxon>
        <taxon>Araneoidea</taxon>
        <taxon>Nephilidae</taxon>
        <taxon>Trichonephila</taxon>
    </lineage>
</organism>
<evidence type="ECO:0000313" key="2">
    <source>
        <dbReference type="Proteomes" id="UP000887116"/>
    </source>
</evidence>
<reference evidence="1" key="1">
    <citation type="submission" date="2020-07" db="EMBL/GenBank/DDBJ databases">
        <title>Multicomponent nature underlies the extraordinary mechanical properties of spider dragline silk.</title>
        <authorList>
            <person name="Kono N."/>
            <person name="Nakamura H."/>
            <person name="Mori M."/>
            <person name="Yoshida Y."/>
            <person name="Ohtoshi R."/>
            <person name="Malay A.D."/>
            <person name="Moran D.A.P."/>
            <person name="Tomita M."/>
            <person name="Numata K."/>
            <person name="Arakawa K."/>
        </authorList>
    </citation>
    <scope>NUCLEOTIDE SEQUENCE</scope>
</reference>
<dbReference type="EMBL" id="BMAO01039344">
    <property type="protein sequence ID" value="GFR30797.1"/>
    <property type="molecule type" value="Genomic_DNA"/>
</dbReference>
<accession>A0A8X6HVG0</accession>
<evidence type="ECO:0000313" key="1">
    <source>
        <dbReference type="EMBL" id="GFR30797.1"/>
    </source>
</evidence>
<proteinExistence type="predicted"/>
<protein>
    <submittedName>
        <fullName evidence="1">Uncharacterized protein</fullName>
    </submittedName>
</protein>
<dbReference type="Proteomes" id="UP000887116">
    <property type="component" value="Unassembled WGS sequence"/>
</dbReference>
<sequence length="69" mass="8226">MQEINRKFSTEVSKLSGEYLKIYPATADDQRWITEFLDLKNEEYYDIPPHFLTPPKSSHQRVADFYGNR</sequence>
<keyword evidence="2" id="KW-1185">Reference proteome</keyword>
<dbReference type="AlphaFoldDB" id="A0A8X6HVG0"/>